<dbReference type="Proteomes" id="UP000057981">
    <property type="component" value="Chromosome"/>
</dbReference>
<sequence>METSRIKNSITYLLLILFLSMKTVGLHALSHDHDQDHALHCVVCDYATAQNLTPILAPDLQGFIIENTEFVLKTEITNNYSFAVSSTIATNQLFCRPPPFLF</sequence>
<protein>
    <submittedName>
        <fullName evidence="1">Uncharacterized protein</fullName>
    </submittedName>
</protein>
<organism evidence="1 2">
    <name type="scientific">Pseudalgibacter alginicilyticus</name>
    <dbReference type="NCBI Taxonomy" id="1736674"/>
    <lineage>
        <taxon>Bacteria</taxon>
        <taxon>Pseudomonadati</taxon>
        <taxon>Bacteroidota</taxon>
        <taxon>Flavobacteriia</taxon>
        <taxon>Flavobacteriales</taxon>
        <taxon>Flavobacteriaceae</taxon>
        <taxon>Pseudalgibacter</taxon>
    </lineage>
</organism>
<name>A0A0P0CNC6_9FLAO</name>
<dbReference type="STRING" id="1736674.APS56_12845"/>
<gene>
    <name evidence="1" type="ORF">APS56_12845</name>
</gene>
<proteinExistence type="predicted"/>
<reference evidence="1 2" key="1">
    <citation type="submission" date="2015-10" db="EMBL/GenBank/DDBJ databases">
        <authorList>
            <person name="Gilbert D.G."/>
        </authorList>
    </citation>
    <scope>NUCLEOTIDE SEQUENCE [LARGE SCALE GENOMIC DNA]</scope>
    <source>
        <strain evidence="2">HZ-22</strain>
    </source>
</reference>
<accession>A0A0P0CNC6</accession>
<evidence type="ECO:0000313" key="1">
    <source>
        <dbReference type="EMBL" id="ALJ05965.1"/>
    </source>
</evidence>
<dbReference type="KEGG" id="ahz:APS56_12845"/>
<dbReference type="AlphaFoldDB" id="A0A0P0CNC6"/>
<dbReference type="EMBL" id="CP012898">
    <property type="protein sequence ID" value="ALJ05965.1"/>
    <property type="molecule type" value="Genomic_DNA"/>
</dbReference>
<keyword evidence="2" id="KW-1185">Reference proteome</keyword>
<evidence type="ECO:0000313" key="2">
    <source>
        <dbReference type="Proteomes" id="UP000057981"/>
    </source>
</evidence>